<name>A0ACB7Z416_9ERIC</name>
<reference evidence="1 2" key="1">
    <citation type="journal article" date="2021" name="Hortic Res">
        <title>High-quality reference genome and annotation aids understanding of berry development for evergreen blueberry (Vaccinium darrowii).</title>
        <authorList>
            <person name="Yu J."/>
            <person name="Hulse-Kemp A.M."/>
            <person name="Babiker E."/>
            <person name="Staton M."/>
        </authorList>
    </citation>
    <scope>NUCLEOTIDE SEQUENCE [LARGE SCALE GENOMIC DNA]</scope>
    <source>
        <strain evidence="2">cv. NJ 8807/NJ 8810</strain>
        <tissue evidence="1">Young leaf</tissue>
    </source>
</reference>
<organism evidence="1 2">
    <name type="scientific">Vaccinium darrowii</name>
    <dbReference type="NCBI Taxonomy" id="229202"/>
    <lineage>
        <taxon>Eukaryota</taxon>
        <taxon>Viridiplantae</taxon>
        <taxon>Streptophyta</taxon>
        <taxon>Embryophyta</taxon>
        <taxon>Tracheophyta</taxon>
        <taxon>Spermatophyta</taxon>
        <taxon>Magnoliopsida</taxon>
        <taxon>eudicotyledons</taxon>
        <taxon>Gunneridae</taxon>
        <taxon>Pentapetalae</taxon>
        <taxon>asterids</taxon>
        <taxon>Ericales</taxon>
        <taxon>Ericaceae</taxon>
        <taxon>Vaccinioideae</taxon>
        <taxon>Vaccinieae</taxon>
        <taxon>Vaccinium</taxon>
    </lineage>
</organism>
<evidence type="ECO:0000313" key="2">
    <source>
        <dbReference type="Proteomes" id="UP000828048"/>
    </source>
</evidence>
<proteinExistence type="predicted"/>
<dbReference type="Proteomes" id="UP000828048">
    <property type="component" value="Chromosome 4"/>
</dbReference>
<keyword evidence="2" id="KW-1185">Reference proteome</keyword>
<evidence type="ECO:0000313" key="1">
    <source>
        <dbReference type="EMBL" id="KAH7860287.1"/>
    </source>
</evidence>
<protein>
    <submittedName>
        <fullName evidence="1">Uncharacterized protein</fullName>
    </submittedName>
</protein>
<comment type="caution">
    <text evidence="1">The sequence shown here is derived from an EMBL/GenBank/DDBJ whole genome shotgun (WGS) entry which is preliminary data.</text>
</comment>
<sequence length="285" mass="33234">MDCSQVVDPIGIAGGLAVLWKHDLKVRFIRSSNFFIEVGITDDDTGVEWSLINLYASTNDGLRREQWRELAEYRQRNVGDWMIWGDFNDLLWEDEKVGCRRREEWSLCAFPNFVVEIGAVDLGYSGYPFTWANRKFGNGLIKERLDRVLVSPGWRIKYDRGLVQHLFSVGSDHAALLLDTSPPQNRGFCSFRFDSRWTSDPKSTEVVKKCWQDPVRGSKMYEVFHKVRGCRQEFRKWSKAKNFNAKRKITEVQQKLADIGEDRRQGINGEVRTLEKELGKLWEQE</sequence>
<dbReference type="EMBL" id="CM037154">
    <property type="protein sequence ID" value="KAH7860287.1"/>
    <property type="molecule type" value="Genomic_DNA"/>
</dbReference>
<accession>A0ACB7Z416</accession>
<gene>
    <name evidence="1" type="ORF">Vadar_011680</name>
</gene>